<dbReference type="Gene3D" id="6.10.140.1720">
    <property type="match status" value="1"/>
</dbReference>
<feature type="compositionally biased region" description="Basic and acidic residues" evidence="8">
    <location>
        <begin position="966"/>
        <end position="975"/>
    </location>
</feature>
<comment type="function">
    <text evidence="7">Required for chromosome condensation and partitioning.</text>
</comment>
<keyword evidence="2 7" id="KW-0547">Nucleotide-binding</keyword>
<evidence type="ECO:0000313" key="10">
    <source>
        <dbReference type="EMBL" id="SLM15684.1"/>
    </source>
</evidence>
<dbReference type="InterPro" id="IPR003395">
    <property type="entry name" value="RecF/RecN/SMC_N"/>
</dbReference>
<keyword evidence="1 7" id="KW-0963">Cytoplasm</keyword>
<evidence type="ECO:0000256" key="4">
    <source>
        <dbReference type="ARBA" id="ARBA00023054"/>
    </source>
</evidence>
<feature type="region of interest" description="Disordered" evidence="8">
    <location>
        <begin position="962"/>
        <end position="982"/>
    </location>
</feature>
<dbReference type="PANTHER" id="PTHR42963">
    <property type="entry name" value="CHROMOSOME PARTITION PROTEIN MUKB"/>
    <property type="match status" value="1"/>
</dbReference>
<evidence type="ECO:0000256" key="3">
    <source>
        <dbReference type="ARBA" id="ARBA00022840"/>
    </source>
</evidence>
<dbReference type="Gene3D" id="1.10.287.1490">
    <property type="match status" value="1"/>
</dbReference>
<dbReference type="GO" id="GO:0007059">
    <property type="term" value="P:chromosome segregation"/>
    <property type="evidence" value="ECO:0007669"/>
    <property type="project" value="UniProtKB-UniRule"/>
</dbReference>
<dbReference type="GO" id="GO:0016887">
    <property type="term" value="F:ATP hydrolysis activity"/>
    <property type="evidence" value="ECO:0007669"/>
    <property type="project" value="InterPro"/>
</dbReference>
<dbReference type="GO" id="GO:0005524">
    <property type="term" value="F:ATP binding"/>
    <property type="evidence" value="ECO:0007669"/>
    <property type="project" value="UniProtKB-UniRule"/>
</dbReference>
<reference evidence="10" key="1">
    <citation type="submission" date="2017-02" db="EMBL/GenBank/DDBJ databases">
        <authorList>
            <person name="Regsiter A."/>
            <person name="William W."/>
        </authorList>
    </citation>
    <scope>NUCLEOTIDE SEQUENCE</scope>
    <source>
        <strain evidence="10">Bib</strain>
    </source>
</reference>
<dbReference type="Gene3D" id="3.40.50.300">
    <property type="entry name" value="P-loop containing nucleotide triphosphate hydrolases"/>
    <property type="match status" value="2"/>
</dbReference>
<keyword evidence="5" id="KW-0226">DNA condensation</keyword>
<dbReference type="InterPro" id="IPR050308">
    <property type="entry name" value="MukB/SMC"/>
</dbReference>
<accession>A0A3P3XLR8</accession>
<dbReference type="GO" id="GO:0030261">
    <property type="term" value="P:chromosome condensation"/>
    <property type="evidence" value="ECO:0007669"/>
    <property type="project" value="UniProtKB-KW"/>
</dbReference>
<organism evidence="10">
    <name type="scientific">uncultured spirochete</name>
    <dbReference type="NCBI Taxonomy" id="156406"/>
    <lineage>
        <taxon>Bacteria</taxon>
        <taxon>Pseudomonadati</taxon>
        <taxon>Spirochaetota</taxon>
        <taxon>Spirochaetia</taxon>
        <taxon>Spirochaetales</taxon>
        <taxon>environmental samples</taxon>
    </lineage>
</organism>
<feature type="coiled-coil region" evidence="7">
    <location>
        <begin position="546"/>
        <end position="706"/>
    </location>
</feature>
<evidence type="ECO:0000256" key="7">
    <source>
        <dbReference type="HAMAP-Rule" id="MF_01894"/>
    </source>
</evidence>
<dbReference type="HAMAP" id="MF_01894">
    <property type="entry name" value="Smc_prok"/>
    <property type="match status" value="1"/>
</dbReference>
<evidence type="ECO:0000256" key="8">
    <source>
        <dbReference type="SAM" id="MobiDB-lite"/>
    </source>
</evidence>
<dbReference type="EMBL" id="FWDM01000038">
    <property type="protein sequence ID" value="SLM15684.1"/>
    <property type="molecule type" value="Genomic_DNA"/>
</dbReference>
<feature type="coiled-coil region" evidence="7">
    <location>
        <begin position="320"/>
        <end position="368"/>
    </location>
</feature>
<feature type="binding site" evidence="7">
    <location>
        <begin position="48"/>
        <end position="55"/>
    </location>
    <ligand>
        <name>ATP</name>
        <dbReference type="ChEBI" id="CHEBI:30616"/>
    </ligand>
</feature>
<name>A0A3P3XLR8_9SPIR</name>
<gene>
    <name evidence="7 10" type="primary">smc</name>
    <name evidence="10" type="ORF">SPIROBIBN47_60022</name>
</gene>
<keyword evidence="6 7" id="KW-0238">DNA-binding</keyword>
<dbReference type="InterPro" id="IPR024704">
    <property type="entry name" value="SMC"/>
</dbReference>
<dbReference type="InterPro" id="IPR011890">
    <property type="entry name" value="SMC_prok"/>
</dbReference>
<dbReference type="GO" id="GO:0007062">
    <property type="term" value="P:sister chromatid cohesion"/>
    <property type="evidence" value="ECO:0007669"/>
    <property type="project" value="InterPro"/>
</dbReference>
<evidence type="ECO:0000256" key="2">
    <source>
        <dbReference type="ARBA" id="ARBA00022741"/>
    </source>
</evidence>
<dbReference type="PIRSF" id="PIRSF005719">
    <property type="entry name" value="SMC"/>
    <property type="match status" value="1"/>
</dbReference>
<evidence type="ECO:0000256" key="6">
    <source>
        <dbReference type="ARBA" id="ARBA00023125"/>
    </source>
</evidence>
<dbReference type="AlphaFoldDB" id="A0A3P3XLR8"/>
<evidence type="ECO:0000256" key="5">
    <source>
        <dbReference type="ARBA" id="ARBA00023067"/>
    </source>
</evidence>
<dbReference type="GO" id="GO:0006260">
    <property type="term" value="P:DNA replication"/>
    <property type="evidence" value="ECO:0007669"/>
    <property type="project" value="UniProtKB-UniRule"/>
</dbReference>
<comment type="subcellular location">
    <subcellularLocation>
        <location evidence="7">Cytoplasm</location>
    </subcellularLocation>
</comment>
<dbReference type="SUPFAM" id="SSF52540">
    <property type="entry name" value="P-loop containing nucleoside triphosphate hydrolases"/>
    <property type="match status" value="1"/>
</dbReference>
<dbReference type="CDD" id="cd03278">
    <property type="entry name" value="ABC_SMC_barmotin"/>
    <property type="match status" value="1"/>
</dbReference>
<keyword evidence="4 7" id="KW-0175">Coiled coil</keyword>
<keyword evidence="3 7" id="KW-0067">ATP-binding</keyword>
<sequence>MASLRVLFILQERNDFVFLKSLEIFGFKSFADRVRIEFSPGISALLGPNGCGKSNIVDAIKWVVGEQSAKSLRAESMEDIIFNGTENRRPLSVAEVAITLANDGEVLPLDVPEIEIKRRLYRSGENEYFINGKQARLKEVRELFWDTGVGKSAYSVLEQGRIDQILSSKPEDRRYLFEEAAGITKHKVRAREAEQKLAKTEENMRQIESIVAEVKRSYENLKSQADKTIKYRLLKEKIFETELDLYLVRLRQHVRERDRNSALFDQKKKEREELVQRIERMSEAMSQGLDLVNELEAKLVEMQKLLYGLAVEKNGKEKQKILLAERVRELKAKIEQLEGRDRAIASKIESLRDEEGEKEAEYAGYRARVREVDANIHTFDENINAAALSVKANEETIRQNASESAEIAQKTSQLRQELDAITERIAELVDERLRQSESQIEARQNLEAQIHRAILEISASTAARAQRLEDLAKTLPAMNAQERAQQIDTISADLRALSLLSKSLEQDFTRYIAIAPTFLNELVAPEGVMTQKRRIDAAILAHAVRLKEIEAENQALSSRNGDLSRKIETYRKTLEEARLEKAKIQAQMEAAQEALSVLRREIAGQEAYRHEIASELAGEQKRQQELQEEIESLEEELAEIEQKGRRLSEEMAELEASISQRTSDLAERRKESSELEQKMQALQQELENLHMAVAQSETEIRNLKDTFTELYSRDLLSFESRMYEIRKPISEIREELTSIKATLAALGSVNLMAPEEFEEVKQRYDFLSGQYEDLVHARTDLVRITDEIRTESAQLFIDTYNRIKKNFHNMFRRLFGGGRAELRLLDTDHVLESGIEIYAQPPGKKLENISLLSGGERSLTAIALLFATYMVKPSPFCFLDEIDAALDEGNIIRFVNLLREFGTASQFIVITHNKKTVAGADTLLGVTMEESGVTKAIAIRVQNDNGVVRPVYLPDEPFQEEEVEYEDGRQLDDQAKSANAPA</sequence>
<protein>
    <recommendedName>
        <fullName evidence="7">Chromosome partition protein Smc</fullName>
    </recommendedName>
</protein>
<dbReference type="GO" id="GO:0005737">
    <property type="term" value="C:cytoplasm"/>
    <property type="evidence" value="ECO:0007669"/>
    <property type="project" value="UniProtKB-SubCell"/>
</dbReference>
<dbReference type="Pfam" id="PF02463">
    <property type="entry name" value="SMC_N"/>
    <property type="match status" value="1"/>
</dbReference>
<comment type="domain">
    <text evidence="7">Contains large globular domains required for ATP hydrolysis at each terminus and a third globular domain forming a flexible hinge near the middle of the molecule. These domains are separated by coiled-coil structures.</text>
</comment>
<evidence type="ECO:0000256" key="1">
    <source>
        <dbReference type="ARBA" id="ARBA00022490"/>
    </source>
</evidence>
<feature type="domain" description="RecF/RecN/SMC N-terminal" evidence="9">
    <location>
        <begin position="18"/>
        <end position="934"/>
    </location>
</feature>
<evidence type="ECO:0000259" key="9">
    <source>
        <dbReference type="Pfam" id="PF02463"/>
    </source>
</evidence>
<dbReference type="PANTHER" id="PTHR42963:SF1">
    <property type="entry name" value="DUF4476 DOMAIN-CONTAINING PROTEIN"/>
    <property type="match status" value="1"/>
</dbReference>
<comment type="similarity">
    <text evidence="7">Belongs to the SMC family.</text>
</comment>
<comment type="subunit">
    <text evidence="7">Homodimer.</text>
</comment>
<feature type="coiled-coil region" evidence="7">
    <location>
        <begin position="183"/>
        <end position="224"/>
    </location>
</feature>
<dbReference type="GO" id="GO:0003677">
    <property type="term" value="F:DNA binding"/>
    <property type="evidence" value="ECO:0007669"/>
    <property type="project" value="UniProtKB-UniRule"/>
</dbReference>
<dbReference type="InterPro" id="IPR027417">
    <property type="entry name" value="P-loop_NTPase"/>
</dbReference>
<proteinExistence type="inferred from homology"/>